<reference evidence="2 3" key="2">
    <citation type="submission" date="2015-01" db="EMBL/GenBank/DDBJ databases">
        <authorList>
            <consortium name="NBRP consortium"/>
            <person name="Sawabe T."/>
            <person name="Meirelles P."/>
            <person name="Feng G."/>
            <person name="Sayaka M."/>
            <person name="Hattori M."/>
            <person name="Ohkuma M."/>
        </authorList>
    </citation>
    <scope>NUCLEOTIDE SEQUENCE [LARGE SCALE GENOMIC DNA]</scope>
    <source>
        <strain evidence="3">JCM 19231</strain>
    </source>
</reference>
<keyword evidence="1" id="KW-1133">Transmembrane helix</keyword>
<evidence type="ECO:0008006" key="4">
    <source>
        <dbReference type="Google" id="ProtNLM"/>
    </source>
</evidence>
<evidence type="ECO:0000313" key="2">
    <source>
        <dbReference type="EMBL" id="GAM58419.1"/>
    </source>
</evidence>
<sequence>MNLAIIFILAGLVFFSRYVFLEPKLPLRLAPSVQRVLSYSGPAVLTAILAPIVFAPHGELWIAPKNPYLLCAILATLVIYKTKNVLLTTVLSMIVFLILNNLVFAH</sequence>
<name>A0A0B8P687_9VIBR</name>
<dbReference type="AlphaFoldDB" id="A0A0B8P687"/>
<keyword evidence="3" id="KW-1185">Reference proteome</keyword>
<feature type="transmembrane region" description="Helical" evidence="1">
    <location>
        <begin position="86"/>
        <end position="105"/>
    </location>
</feature>
<dbReference type="Proteomes" id="UP000031671">
    <property type="component" value="Unassembled WGS sequence"/>
</dbReference>
<organism evidence="2 3">
    <name type="scientific">Vibrio ishigakensis</name>
    <dbReference type="NCBI Taxonomy" id="1481914"/>
    <lineage>
        <taxon>Bacteria</taxon>
        <taxon>Pseudomonadati</taxon>
        <taxon>Pseudomonadota</taxon>
        <taxon>Gammaproteobacteria</taxon>
        <taxon>Vibrionales</taxon>
        <taxon>Vibrionaceae</taxon>
        <taxon>Vibrio</taxon>
    </lineage>
</organism>
<dbReference type="Pfam" id="PF05437">
    <property type="entry name" value="AzlD"/>
    <property type="match status" value="1"/>
</dbReference>
<accession>A0A0B8P687</accession>
<dbReference type="EMBL" id="BBRZ01000086">
    <property type="protein sequence ID" value="GAM58419.1"/>
    <property type="molecule type" value="Genomic_DNA"/>
</dbReference>
<evidence type="ECO:0000313" key="3">
    <source>
        <dbReference type="Proteomes" id="UP000031671"/>
    </source>
</evidence>
<protein>
    <recommendedName>
        <fullName evidence="4">Branched-chain amino acid transport protein</fullName>
    </recommendedName>
</protein>
<dbReference type="InterPro" id="IPR008407">
    <property type="entry name" value="Brnchd-chn_aa_trnsp_AzlD"/>
</dbReference>
<evidence type="ECO:0000256" key="1">
    <source>
        <dbReference type="SAM" id="Phobius"/>
    </source>
</evidence>
<reference evidence="2 3" key="1">
    <citation type="submission" date="2015-01" db="EMBL/GenBank/DDBJ databases">
        <title>Vibrio sp. C1 JCM 19231 whole genome shotgun sequence.</title>
        <authorList>
            <person name="Sawabe T."/>
            <person name="Meirelles P."/>
            <person name="Feng G."/>
            <person name="Sayaka M."/>
            <person name="Hattori M."/>
            <person name="Ohkuma M."/>
        </authorList>
    </citation>
    <scope>NUCLEOTIDE SEQUENCE [LARGE SCALE GENOMIC DNA]</scope>
    <source>
        <strain evidence="3">JCM 19231</strain>
    </source>
</reference>
<comment type="caution">
    <text evidence="2">The sequence shown here is derived from an EMBL/GenBank/DDBJ whole genome shotgun (WGS) entry which is preliminary data.</text>
</comment>
<keyword evidence="1" id="KW-0472">Membrane</keyword>
<gene>
    <name evidence="2" type="ORF">JCM19231_4879</name>
</gene>
<proteinExistence type="predicted"/>
<keyword evidence="1" id="KW-0812">Transmembrane</keyword>
<dbReference type="RefSeq" id="WP_261836180.1">
    <property type="nucleotide sequence ID" value="NZ_AP024882.1"/>
</dbReference>
<feature type="transmembrane region" description="Helical" evidence="1">
    <location>
        <begin position="37"/>
        <end position="55"/>
    </location>
</feature>